<evidence type="ECO:0000256" key="7">
    <source>
        <dbReference type="ARBA" id="ARBA00025193"/>
    </source>
</evidence>
<keyword evidence="2" id="KW-0677">Repeat</keyword>
<dbReference type="PANTHER" id="PTHR46621">
    <property type="entry name" value="SNRNA-ACTIVATING PROTEIN COMPLEX SUBUNIT 4"/>
    <property type="match status" value="1"/>
</dbReference>
<dbReference type="GO" id="GO:0000978">
    <property type="term" value="F:RNA polymerase II cis-regulatory region sequence-specific DNA binding"/>
    <property type="evidence" value="ECO:0007669"/>
    <property type="project" value="TreeGrafter"/>
</dbReference>
<dbReference type="HOGENOM" id="CLU_004641_0_0_1"/>
<dbReference type="RefSeq" id="XP_035118868.2">
    <property type="nucleotide sequence ID" value="XM_035262977.2"/>
</dbReference>
<feature type="region of interest" description="Disordered" evidence="10">
    <location>
        <begin position="15"/>
        <end position="82"/>
    </location>
</feature>
<dbReference type="OMA" id="MAFHQTK"/>
<dbReference type="RefSeq" id="XP_035118882.2">
    <property type="nucleotide sequence ID" value="XM_035262991.2"/>
</dbReference>
<dbReference type="InterPro" id="IPR001005">
    <property type="entry name" value="SANT/Myb"/>
</dbReference>
<dbReference type="GO" id="GO:0042795">
    <property type="term" value="P:snRNA transcription by RNA polymerase II"/>
    <property type="evidence" value="ECO:0007669"/>
    <property type="project" value="Ensembl"/>
</dbReference>
<evidence type="ECO:0000256" key="8">
    <source>
        <dbReference type="ARBA" id="ARBA00071222"/>
    </source>
</evidence>
<dbReference type="CDD" id="cd00167">
    <property type="entry name" value="SANT"/>
    <property type="match status" value="2"/>
</dbReference>
<feature type="domain" description="Myb-like" evidence="11">
    <location>
        <begin position="396"/>
        <end position="447"/>
    </location>
</feature>
<feature type="region of interest" description="Disordered" evidence="10">
    <location>
        <begin position="1172"/>
        <end position="1240"/>
    </location>
</feature>
<evidence type="ECO:0000256" key="10">
    <source>
        <dbReference type="SAM" id="MobiDB-lite"/>
    </source>
</evidence>
<dbReference type="FunFam" id="1.10.10.60:FF:000314">
    <property type="entry name" value="Small nuclear RNA-activating complex, polypeptide 4"/>
    <property type="match status" value="1"/>
</dbReference>
<dbReference type="InterPro" id="IPR051575">
    <property type="entry name" value="Myb-like_DNA-bd"/>
</dbReference>
<feature type="compositionally biased region" description="Low complexity" evidence="10">
    <location>
        <begin position="535"/>
        <end position="544"/>
    </location>
</feature>
<evidence type="ECO:0000256" key="2">
    <source>
        <dbReference type="ARBA" id="ARBA00022737"/>
    </source>
</evidence>
<feature type="compositionally biased region" description="Polar residues" evidence="10">
    <location>
        <begin position="602"/>
        <end position="616"/>
    </location>
</feature>
<feature type="domain" description="Myb-like" evidence="11">
    <location>
        <begin position="448"/>
        <end position="499"/>
    </location>
</feature>
<dbReference type="RefSeq" id="XP_035118886.2">
    <property type="nucleotide sequence ID" value="XM_035262995.2"/>
</dbReference>
<evidence type="ECO:0000313" key="15">
    <source>
        <dbReference type="Proteomes" id="UP000008225"/>
    </source>
</evidence>
<dbReference type="FunFam" id="1.10.10.60:FF:000321">
    <property type="entry name" value="Small nuclear RNA-activating complex, polypeptide 4"/>
    <property type="match status" value="1"/>
</dbReference>
<feature type="region of interest" description="Disordered" evidence="10">
    <location>
        <begin position="1130"/>
        <end position="1154"/>
    </location>
</feature>
<dbReference type="InterPro" id="IPR017930">
    <property type="entry name" value="Myb_dom"/>
</dbReference>
<evidence type="ECO:0000313" key="14">
    <source>
        <dbReference type="Ensembl" id="ENSCJAP00000019762.3"/>
    </source>
</evidence>
<dbReference type="InterPro" id="IPR017884">
    <property type="entry name" value="SANT_dom"/>
</dbReference>
<feature type="domain" description="HTH myb-type" evidence="13">
    <location>
        <begin position="289"/>
        <end position="345"/>
    </location>
</feature>
<protein>
    <recommendedName>
        <fullName evidence="8">snRNA-activating protein complex subunit 4</fullName>
    </recommendedName>
    <alternativeName>
        <fullName evidence="9">snRNA-activating protein complex 190 kDa subunit</fullName>
    </alternativeName>
</protein>
<dbReference type="PROSITE" id="PS51293">
    <property type="entry name" value="SANT"/>
    <property type="match status" value="1"/>
</dbReference>
<dbReference type="CTD" id="6621"/>
<evidence type="ECO:0000256" key="6">
    <source>
        <dbReference type="ARBA" id="ARBA00023242"/>
    </source>
</evidence>
<feature type="compositionally biased region" description="Basic and acidic residues" evidence="10">
    <location>
        <begin position="224"/>
        <end position="241"/>
    </location>
</feature>
<feature type="domain" description="HTH myb-type" evidence="13">
    <location>
        <begin position="452"/>
        <end position="503"/>
    </location>
</feature>
<sequence length="1445" mass="157391">MDVDAEREKITQEIKELERILDPSSSGTRMGISESSFESDSEADSLPSEDLDAADALISEEERWGEASNDEGDPKDKTLPEDPETCLQLNMVYQEVIQEKLADANLLLAQNREQQEELMRDLAGSKGTKVKDGKSLPPSTYMGHFMKPYFKDKVTGVGPPANEDTREKAAQGIKAFEELLVTKWKNWEKALLRKSVVSDRLQRLLQPKLLKLEYLHQKQSKVSSEPERQALEKQAREAEKEIQDINQLPEEALLGNRLDSHDWEKISNMNFEGSRSAEEIQKFWQNSEHPSINKQEWSREELERLQAIAATHGHLEWQRIAEELGTSRSAFQCLQKFQQHNKTLKRKEWTEEEDRMLTQLVQEMRVGSHIPYRRIVYYMEGRDSMQLIYRWTKSLDPALKKGCWAPDEDAKLLQAVAKYGEQDWFKIREEVPGRSDAQCRDRYLRRLHFSLKKGRWNLKEEEQLIELIEKYGVGHWAKIASELPHRSGSQCLSKWKIMMGKKQGLQRRRRKVHHRVRWSSSSSSSGGSRGGSRGGSSSSNSSSSSDEEEPEQAQAGEDGRALLSPQYVVPDMDLWVPARQSTRGAGGWLGCPTASPCPLKGSSASQDGSKEASATPTAPGEERSPAQAPARAHSPIPRAAQASHLADTRPAGAEQQASECGRRLLTVPMETVLRVLRANTAVPSCTQKEQLRQPPLLSSSPEVSPGDIVARSHVRWLRHRAAQSGQRRWRQALHRRLLDRRLLLAVTPWVGDIVLPCTQAPQRPATVQTRADGLREQLQQARLTSTPVFTLFTQLFQIDTAGCLEVVRERKALPPRLPQAGARDPPLHLPQASSSAHSTPGRPFPNVLAQEASKSTSHKGSRRQASSRAECTLPQVSPLAPTGPRPKPKTVSELLQEKRLQEARAREAAQGPVVLPSQLLVSSPVVLQPPLPHAPHCRPAPGPSILNAPLSGPGTPAAARPGTSGFRQEVGTSATDERLSTLQALPLTPAFTGAEGTAPAAFRASSLGPGQVSVSCPGSGLGQSQAPAASRKQGLPEAPPFLPAAPSPTPPPIQPLSLTHVGGPGVVASVPLPVTWVLTAQGLLPVPVPAVVGLPRPVGTPGPTGLLATLLPPLTEAQTAQDPRAVANMNVEPKPSCRTDSPAPPTQAPFQSPAEVDGSVAFVSGEAQVAREIPAPMTSTQTDPPEAELPWPRRLPDFGGAIPASEPAGTPGSPSGTQEPRGPLGHERPPLPQPGPEKGVLDLGLLSQEGETATQEWLGGQRGVHVPPLVSRLPYQPPALCSLRALASLLLQKKALEHKAASLVGLPAGVKTEQPTGAMQTSRGLVRGQLQDNPAYLLLRARFLAAFTLPALLATLAPHGIRTTLSAASRVGSESEEEDLSELELEDRARQLGPVVATQPVQGAPDSGKCSASPCQGASDDLDVDDLDVLRTRHARHTRKRRWLV</sequence>
<keyword evidence="3" id="KW-0805">Transcription regulation</keyword>
<organism evidence="14 15">
    <name type="scientific">Callithrix jacchus</name>
    <name type="common">White-tufted-ear marmoset</name>
    <name type="synonym">Simia Jacchus</name>
    <dbReference type="NCBI Taxonomy" id="9483"/>
    <lineage>
        <taxon>Eukaryota</taxon>
        <taxon>Metazoa</taxon>
        <taxon>Chordata</taxon>
        <taxon>Craniata</taxon>
        <taxon>Vertebrata</taxon>
        <taxon>Euteleostomi</taxon>
        <taxon>Mammalia</taxon>
        <taxon>Eutheria</taxon>
        <taxon>Euarchontoglires</taxon>
        <taxon>Primates</taxon>
        <taxon>Haplorrhini</taxon>
        <taxon>Platyrrhini</taxon>
        <taxon>Cebidae</taxon>
        <taxon>Callitrichinae</taxon>
        <taxon>Callithrix</taxon>
        <taxon>Callithrix</taxon>
    </lineage>
</organism>
<comment type="function">
    <text evidence="7">Part of the SNAPc complex required for the transcription of both RNA polymerase II and III small-nuclear RNA genes. Binds to the proximal sequence element (PSE), a non-TATA-box basal promoter element common to these 2 types of genes. Recruits TBP and BRF2 to the U6 snRNA TATA box.</text>
</comment>
<dbReference type="Bgee" id="ENSCJAG00000010725">
    <property type="expression patterns" value="Expressed in ovary and 6 other cell types or tissues"/>
</dbReference>
<dbReference type="SUPFAM" id="SSF46689">
    <property type="entry name" value="Homeodomain-like"/>
    <property type="match status" value="3"/>
</dbReference>
<feature type="compositionally biased region" description="Basic residues" evidence="10">
    <location>
        <begin position="504"/>
        <end position="517"/>
    </location>
</feature>
<dbReference type="InterPro" id="IPR009057">
    <property type="entry name" value="Homeodomain-like_sf"/>
</dbReference>
<dbReference type="RefSeq" id="XP_035118878.2">
    <property type="nucleotide sequence ID" value="XM_035262987.2"/>
</dbReference>
<dbReference type="Pfam" id="PF00249">
    <property type="entry name" value="Myb_DNA-binding"/>
    <property type="match status" value="2"/>
</dbReference>
<dbReference type="eggNOG" id="KOG0049">
    <property type="taxonomic scope" value="Eukaryota"/>
</dbReference>
<dbReference type="GeneID" id="100389361"/>
<feature type="region of interest" description="Disordered" evidence="10">
    <location>
        <begin position="815"/>
        <end position="892"/>
    </location>
</feature>
<feature type="region of interest" description="Disordered" evidence="10">
    <location>
        <begin position="1015"/>
        <end position="1057"/>
    </location>
</feature>
<reference evidence="14" key="3">
    <citation type="submission" date="2025-09" db="UniProtKB">
        <authorList>
            <consortium name="Ensembl"/>
        </authorList>
    </citation>
    <scope>IDENTIFICATION</scope>
</reference>
<evidence type="ECO:0000256" key="4">
    <source>
        <dbReference type="ARBA" id="ARBA00023125"/>
    </source>
</evidence>
<feature type="domain" description="HTH myb-type" evidence="13">
    <location>
        <begin position="396"/>
        <end position="451"/>
    </location>
</feature>
<name>F6WX61_CALJA</name>
<feature type="domain" description="SANT" evidence="12">
    <location>
        <begin position="451"/>
        <end position="500"/>
    </location>
</feature>
<keyword evidence="5" id="KW-0804">Transcription</keyword>
<dbReference type="PANTHER" id="PTHR46621:SF1">
    <property type="entry name" value="SNRNA-ACTIVATING PROTEIN COMPLEX SUBUNIT 4"/>
    <property type="match status" value="1"/>
</dbReference>
<evidence type="ECO:0000256" key="5">
    <source>
        <dbReference type="ARBA" id="ARBA00023163"/>
    </source>
</evidence>
<keyword evidence="1" id="KW-0597">Phosphoprotein</keyword>
<dbReference type="Gene3D" id="1.10.10.60">
    <property type="entry name" value="Homeodomain-like"/>
    <property type="match status" value="4"/>
</dbReference>
<dbReference type="GO" id="GO:0000995">
    <property type="term" value="F:RNA polymerase III general transcription initiation factor activity"/>
    <property type="evidence" value="ECO:0007669"/>
    <property type="project" value="Ensembl"/>
</dbReference>
<keyword evidence="6" id="KW-0539">Nucleus</keyword>
<gene>
    <name evidence="14" type="primary">SNAPC4</name>
</gene>
<evidence type="ECO:0000259" key="12">
    <source>
        <dbReference type="PROSITE" id="PS51293"/>
    </source>
</evidence>
<dbReference type="PROSITE" id="PS50090">
    <property type="entry name" value="MYB_LIKE"/>
    <property type="match status" value="4"/>
</dbReference>
<dbReference type="GeneTree" id="ENSGT00940000160404"/>
<feature type="region of interest" description="Disordered" evidence="10">
    <location>
        <begin position="597"/>
        <end position="658"/>
    </location>
</feature>
<dbReference type="InParanoid" id="F6WX61"/>
<evidence type="ECO:0000259" key="13">
    <source>
        <dbReference type="PROSITE" id="PS51294"/>
    </source>
</evidence>
<feature type="compositionally biased region" description="Pro residues" evidence="10">
    <location>
        <begin position="1037"/>
        <end position="1054"/>
    </location>
</feature>
<feature type="compositionally biased region" description="Acidic residues" evidence="10">
    <location>
        <begin position="37"/>
        <end position="53"/>
    </location>
</feature>
<evidence type="ECO:0000256" key="9">
    <source>
        <dbReference type="ARBA" id="ARBA00079701"/>
    </source>
</evidence>
<dbReference type="RefSeq" id="XP_035118871.2">
    <property type="nucleotide sequence ID" value="XM_035262980.2"/>
</dbReference>
<evidence type="ECO:0000259" key="11">
    <source>
        <dbReference type="PROSITE" id="PS50090"/>
    </source>
</evidence>
<dbReference type="SMART" id="SM00717">
    <property type="entry name" value="SANT"/>
    <property type="match status" value="5"/>
</dbReference>
<feature type="domain" description="Myb-like" evidence="11">
    <location>
        <begin position="344"/>
        <end position="395"/>
    </location>
</feature>
<feature type="domain" description="Myb-like" evidence="11">
    <location>
        <begin position="289"/>
        <end position="341"/>
    </location>
</feature>
<evidence type="ECO:0000256" key="3">
    <source>
        <dbReference type="ARBA" id="ARBA00023015"/>
    </source>
</evidence>
<dbReference type="FunFam" id="1.10.10.60:FF:000393">
    <property type="entry name" value="Small nuclear RNA activating complex polypeptide 4"/>
    <property type="match status" value="1"/>
</dbReference>
<dbReference type="FunCoup" id="F6WX61">
    <property type="interactions" value="1108"/>
</dbReference>
<dbReference type="Proteomes" id="UP000008225">
    <property type="component" value="Chromosome 1"/>
</dbReference>
<dbReference type="GO" id="GO:0001006">
    <property type="term" value="F:RNA polymerase III type 3 promoter sequence-specific DNA binding"/>
    <property type="evidence" value="ECO:0007669"/>
    <property type="project" value="TreeGrafter"/>
</dbReference>
<dbReference type="PROSITE" id="PS51294">
    <property type="entry name" value="HTH_MYB"/>
    <property type="match status" value="3"/>
</dbReference>
<reference evidence="14" key="2">
    <citation type="submission" date="2025-08" db="UniProtKB">
        <authorList>
            <consortium name="Ensembl"/>
        </authorList>
    </citation>
    <scope>IDENTIFICATION</scope>
</reference>
<dbReference type="FunFam" id="1.10.10.60:FF:000016">
    <property type="entry name" value="Transcriptional activator Myb isoform A"/>
    <property type="match status" value="1"/>
</dbReference>
<dbReference type="Pfam" id="PF13921">
    <property type="entry name" value="Myb_DNA-bind_6"/>
    <property type="match status" value="1"/>
</dbReference>
<dbReference type="GO" id="GO:0016251">
    <property type="term" value="F:RNA polymerase II general transcription initiation factor activity"/>
    <property type="evidence" value="ECO:0007669"/>
    <property type="project" value="Ensembl"/>
</dbReference>
<reference evidence="14" key="1">
    <citation type="submission" date="2009-03" db="EMBL/GenBank/DDBJ databases">
        <authorList>
            <person name="Warren W."/>
            <person name="Ye L."/>
            <person name="Minx P."/>
            <person name="Worley K."/>
            <person name="Gibbs R."/>
            <person name="Wilson R.K."/>
        </authorList>
    </citation>
    <scope>NUCLEOTIDE SEQUENCE [LARGE SCALE GENOMIC DNA]</scope>
</reference>
<feature type="compositionally biased region" description="Polar residues" evidence="10">
    <location>
        <begin position="1015"/>
        <end position="1027"/>
    </location>
</feature>
<proteinExistence type="predicted"/>
<feature type="region of interest" description="Disordered" evidence="10">
    <location>
        <begin position="221"/>
        <end position="241"/>
    </location>
</feature>
<dbReference type="Ensembl" id="ENSCJAT00000020888.4">
    <property type="protein sequence ID" value="ENSCJAP00000019762.3"/>
    <property type="gene ID" value="ENSCJAG00000010725.5"/>
</dbReference>
<evidence type="ECO:0000256" key="1">
    <source>
        <dbReference type="ARBA" id="ARBA00022553"/>
    </source>
</evidence>
<accession>F6WX61</accession>
<keyword evidence="4" id="KW-0238">DNA-binding</keyword>
<dbReference type="STRING" id="9483.ENSCJAP00000019762"/>
<dbReference type="GO" id="GO:0019185">
    <property type="term" value="C:snRNA-activating protein complex"/>
    <property type="evidence" value="ECO:0007669"/>
    <property type="project" value="Ensembl"/>
</dbReference>
<dbReference type="GO" id="GO:0042796">
    <property type="term" value="P:snRNA transcription by RNA polymerase III"/>
    <property type="evidence" value="ECO:0007669"/>
    <property type="project" value="Ensembl"/>
</dbReference>
<feature type="region of interest" description="Disordered" evidence="10">
    <location>
        <begin position="501"/>
        <end position="560"/>
    </location>
</feature>
<keyword evidence="15" id="KW-1185">Reference proteome</keyword>